<feature type="transmembrane region" description="Helical" evidence="3">
    <location>
        <begin position="7"/>
        <end position="29"/>
    </location>
</feature>
<dbReference type="InterPro" id="IPR029063">
    <property type="entry name" value="SAM-dependent_MTases_sf"/>
</dbReference>
<dbReference type="GO" id="GO:0008168">
    <property type="term" value="F:methyltransferase activity"/>
    <property type="evidence" value="ECO:0007669"/>
    <property type="project" value="UniProtKB-KW"/>
</dbReference>
<evidence type="ECO:0000256" key="3">
    <source>
        <dbReference type="SAM" id="Phobius"/>
    </source>
</evidence>
<dbReference type="GO" id="GO:0032259">
    <property type="term" value="P:methylation"/>
    <property type="evidence" value="ECO:0007669"/>
    <property type="project" value="UniProtKB-KW"/>
</dbReference>
<reference evidence="5" key="1">
    <citation type="submission" date="2023-07" db="EMBL/GenBank/DDBJ databases">
        <authorList>
            <consortium name="AG Swart"/>
            <person name="Singh M."/>
            <person name="Singh A."/>
            <person name="Seah K."/>
            <person name="Emmerich C."/>
        </authorList>
    </citation>
    <scope>NUCLEOTIDE SEQUENCE</scope>
    <source>
        <strain evidence="5">DP1</strain>
    </source>
</reference>
<dbReference type="AlphaFoldDB" id="A0AAD1XJ23"/>
<name>A0AAD1XJ23_EUPCR</name>
<keyword evidence="2" id="KW-0808">Transferase</keyword>
<keyword evidence="1" id="KW-0489">Methyltransferase</keyword>
<keyword evidence="6" id="KW-1185">Reference proteome</keyword>
<dbReference type="Pfam" id="PF13847">
    <property type="entry name" value="Methyltransf_31"/>
    <property type="match status" value="1"/>
</dbReference>
<proteinExistence type="predicted"/>
<evidence type="ECO:0000256" key="2">
    <source>
        <dbReference type="ARBA" id="ARBA00022679"/>
    </source>
</evidence>
<evidence type="ECO:0000313" key="6">
    <source>
        <dbReference type="Proteomes" id="UP001295684"/>
    </source>
</evidence>
<dbReference type="InterPro" id="IPR051052">
    <property type="entry name" value="Diverse_substrate_MTase"/>
</dbReference>
<dbReference type="SUPFAM" id="SSF53335">
    <property type="entry name" value="S-adenosyl-L-methionine-dependent methyltransferases"/>
    <property type="match status" value="1"/>
</dbReference>
<evidence type="ECO:0000256" key="1">
    <source>
        <dbReference type="ARBA" id="ARBA00022603"/>
    </source>
</evidence>
<evidence type="ECO:0000313" key="5">
    <source>
        <dbReference type="EMBL" id="CAI2373495.1"/>
    </source>
</evidence>
<evidence type="ECO:0000259" key="4">
    <source>
        <dbReference type="Pfam" id="PF13847"/>
    </source>
</evidence>
<protein>
    <recommendedName>
        <fullName evidence="4">Methyltransferase domain-containing protein</fullName>
    </recommendedName>
</protein>
<keyword evidence="3" id="KW-0812">Transmembrane</keyword>
<dbReference type="InterPro" id="IPR025714">
    <property type="entry name" value="Methyltranfer_dom"/>
</dbReference>
<organism evidence="5 6">
    <name type="scientific">Euplotes crassus</name>
    <dbReference type="NCBI Taxonomy" id="5936"/>
    <lineage>
        <taxon>Eukaryota</taxon>
        <taxon>Sar</taxon>
        <taxon>Alveolata</taxon>
        <taxon>Ciliophora</taxon>
        <taxon>Intramacronucleata</taxon>
        <taxon>Spirotrichea</taxon>
        <taxon>Hypotrichia</taxon>
        <taxon>Euplotida</taxon>
        <taxon>Euplotidae</taxon>
        <taxon>Moneuplotes</taxon>
    </lineage>
</organism>
<dbReference type="Proteomes" id="UP001295684">
    <property type="component" value="Unassembled WGS sequence"/>
</dbReference>
<keyword evidence="3" id="KW-1133">Transmembrane helix</keyword>
<gene>
    <name evidence="5" type="ORF">ECRASSUSDP1_LOCUS14841</name>
</gene>
<comment type="caution">
    <text evidence="5">The sequence shown here is derived from an EMBL/GenBank/DDBJ whole genome shotgun (WGS) entry which is preliminary data.</text>
</comment>
<dbReference type="PANTHER" id="PTHR44942:SF4">
    <property type="entry name" value="METHYLTRANSFERASE TYPE 11 DOMAIN-CONTAINING PROTEIN"/>
    <property type="match status" value="1"/>
</dbReference>
<feature type="domain" description="Methyltransferase" evidence="4">
    <location>
        <begin position="144"/>
        <end position="270"/>
    </location>
</feature>
<dbReference type="EMBL" id="CAMPGE010014845">
    <property type="protein sequence ID" value="CAI2373495.1"/>
    <property type="molecule type" value="Genomic_DNA"/>
</dbReference>
<dbReference type="Gene3D" id="3.40.50.150">
    <property type="entry name" value="Vaccinia Virus protein VP39"/>
    <property type="match status" value="1"/>
</dbReference>
<accession>A0AAD1XJ23</accession>
<dbReference type="PANTHER" id="PTHR44942">
    <property type="entry name" value="METHYLTRANSF_11 DOMAIN-CONTAINING PROTEIN"/>
    <property type="match status" value="1"/>
</dbReference>
<dbReference type="CDD" id="cd02440">
    <property type="entry name" value="AdoMet_MTases"/>
    <property type="match status" value="1"/>
</dbReference>
<keyword evidence="3" id="KW-0472">Membrane</keyword>
<sequence length="348" mass="40154">MDNRHYFVAFLAVIGLFFLLALITIPIWIPILIFNTPLIIGIYLLAKYTRFGGVLEKWYLAVYDWLVYQSETPRRLLWQGFYEFMSWYNQDTDWVTMNYGYALLTDDGHMIDNLLTEEQDKHECFSLQLYYFITGTNKAFKSLEGKTLVEIGSGRGGGISFLTRVFKPEKAIGVDFSMNQVEFCKGRHSNINQLEFHQGDAETFTTVEGIGEDSVDAIVNVESSHCYGNIDNFFTQINRALKKDGVFCYTDFRGVEGMEELQAKVEEYFVVEKSIDITRNVCYALKLDTQRRLAVIEEKCPKIFVPLINKFSGVTGSRVYDELSERKTLYHAWLLKPKKAGPSEEIME</sequence>